<gene>
    <name evidence="1" type="ORF">Hyperionvirus2_69</name>
</gene>
<dbReference type="EMBL" id="MK072384">
    <property type="protein sequence ID" value="AYV82701.1"/>
    <property type="molecule type" value="Genomic_DNA"/>
</dbReference>
<evidence type="ECO:0000313" key="1">
    <source>
        <dbReference type="EMBL" id="AYV82701.1"/>
    </source>
</evidence>
<organism evidence="1">
    <name type="scientific">Hyperionvirus sp</name>
    <dbReference type="NCBI Taxonomy" id="2487770"/>
    <lineage>
        <taxon>Viruses</taxon>
        <taxon>Varidnaviria</taxon>
        <taxon>Bamfordvirae</taxon>
        <taxon>Nucleocytoviricota</taxon>
        <taxon>Megaviricetes</taxon>
        <taxon>Imitervirales</taxon>
        <taxon>Mimiviridae</taxon>
        <taxon>Klosneuvirinae</taxon>
    </lineage>
</organism>
<proteinExistence type="predicted"/>
<reference evidence="1" key="1">
    <citation type="submission" date="2018-10" db="EMBL/GenBank/DDBJ databases">
        <title>Hidden diversity of soil giant viruses.</title>
        <authorList>
            <person name="Schulz F."/>
            <person name="Alteio L."/>
            <person name="Goudeau D."/>
            <person name="Ryan E.M."/>
            <person name="Malmstrom R.R."/>
            <person name="Blanchard J."/>
            <person name="Woyke T."/>
        </authorList>
    </citation>
    <scope>NUCLEOTIDE SEQUENCE</scope>
    <source>
        <strain evidence="1">HYV1</strain>
    </source>
</reference>
<sequence>MLWKSPKYFGDDPIPGFTGITIGGFSYRAKAVETAK</sequence>
<name>A0A3G5A944_9VIRU</name>
<accession>A0A3G5A944</accession>
<protein>
    <submittedName>
        <fullName evidence="1">Uncharacterized protein</fullName>
    </submittedName>
</protein>